<evidence type="ECO:0000313" key="2">
    <source>
        <dbReference type="Proteomes" id="UP000193920"/>
    </source>
</evidence>
<reference evidence="1 2" key="1">
    <citation type="submission" date="2016-08" db="EMBL/GenBank/DDBJ databases">
        <title>A Parts List for Fungal Cellulosomes Revealed by Comparative Genomics.</title>
        <authorList>
            <consortium name="DOE Joint Genome Institute"/>
            <person name="Haitjema C.H."/>
            <person name="Gilmore S.P."/>
            <person name="Henske J.K."/>
            <person name="Solomon K.V."/>
            <person name="De Groot R."/>
            <person name="Kuo A."/>
            <person name="Mondo S.J."/>
            <person name="Salamov A.A."/>
            <person name="Labutti K."/>
            <person name="Zhao Z."/>
            <person name="Chiniquy J."/>
            <person name="Barry K."/>
            <person name="Brewer H.M."/>
            <person name="Purvine S.O."/>
            <person name="Wright A.T."/>
            <person name="Boxma B."/>
            <person name="Van Alen T."/>
            <person name="Hackstein J.H."/>
            <person name="Baker S.E."/>
            <person name="Grigoriev I.V."/>
            <person name="O'Malley M.A."/>
        </authorList>
    </citation>
    <scope>NUCLEOTIDE SEQUENCE [LARGE SCALE GENOMIC DNA]</scope>
    <source>
        <strain evidence="1 2">G1</strain>
    </source>
</reference>
<accession>A0A1Y2APL2</accession>
<feature type="non-terminal residue" evidence="1">
    <location>
        <position position="66"/>
    </location>
</feature>
<dbReference type="Proteomes" id="UP000193920">
    <property type="component" value="Unassembled WGS sequence"/>
</dbReference>
<organism evidence="1 2">
    <name type="scientific">Neocallimastix californiae</name>
    <dbReference type="NCBI Taxonomy" id="1754190"/>
    <lineage>
        <taxon>Eukaryota</taxon>
        <taxon>Fungi</taxon>
        <taxon>Fungi incertae sedis</taxon>
        <taxon>Chytridiomycota</taxon>
        <taxon>Chytridiomycota incertae sedis</taxon>
        <taxon>Neocallimastigomycetes</taxon>
        <taxon>Neocallimastigales</taxon>
        <taxon>Neocallimastigaceae</taxon>
        <taxon>Neocallimastix</taxon>
    </lineage>
</organism>
<dbReference type="AlphaFoldDB" id="A0A1Y2APL2"/>
<proteinExistence type="predicted"/>
<sequence length="66" mass="7549">MNVSSNDIYSHFITDDLTKSQINDYLKSSSKQTYKINNEFIMSTSTQNEVIVDKGTSGFRRRSYGS</sequence>
<name>A0A1Y2APL2_9FUNG</name>
<evidence type="ECO:0000313" key="1">
    <source>
        <dbReference type="EMBL" id="ORY24240.1"/>
    </source>
</evidence>
<keyword evidence="2" id="KW-1185">Reference proteome</keyword>
<dbReference type="EMBL" id="MCOG01000224">
    <property type="protein sequence ID" value="ORY24240.1"/>
    <property type="molecule type" value="Genomic_DNA"/>
</dbReference>
<comment type="caution">
    <text evidence="1">The sequence shown here is derived from an EMBL/GenBank/DDBJ whole genome shotgun (WGS) entry which is preliminary data.</text>
</comment>
<protein>
    <submittedName>
        <fullName evidence="1">Uncharacterized protein</fullName>
    </submittedName>
</protein>
<gene>
    <name evidence="1" type="ORF">LY90DRAFT_706621</name>
</gene>